<evidence type="ECO:0000256" key="1">
    <source>
        <dbReference type="ARBA" id="ARBA00022468"/>
    </source>
</evidence>
<dbReference type="EMBL" id="JARKIK010000026">
    <property type="protein sequence ID" value="KAK8743204.1"/>
    <property type="molecule type" value="Genomic_DNA"/>
</dbReference>
<dbReference type="InterPro" id="IPR000198">
    <property type="entry name" value="RhoGAP_dom"/>
</dbReference>
<evidence type="ECO:0000313" key="3">
    <source>
        <dbReference type="EMBL" id="KAK8743204.1"/>
    </source>
</evidence>
<evidence type="ECO:0000259" key="2">
    <source>
        <dbReference type="PROSITE" id="PS50238"/>
    </source>
</evidence>
<dbReference type="InterPro" id="IPR057323">
    <property type="entry name" value="RHG40/28/18_ubiquitin"/>
</dbReference>
<proteinExistence type="predicted"/>
<dbReference type="Pfam" id="PF00620">
    <property type="entry name" value="RhoGAP"/>
    <property type="match status" value="1"/>
</dbReference>
<evidence type="ECO:0000313" key="4">
    <source>
        <dbReference type="Proteomes" id="UP001445076"/>
    </source>
</evidence>
<accession>A0AAW0XZ19</accession>
<keyword evidence="1" id="KW-0343">GTPase activation</keyword>
<dbReference type="GO" id="GO:0005096">
    <property type="term" value="F:GTPase activator activity"/>
    <property type="evidence" value="ECO:0007669"/>
    <property type="project" value="UniProtKB-KW"/>
</dbReference>
<gene>
    <name evidence="3" type="ORF">OTU49_017398</name>
</gene>
<feature type="domain" description="Rho-GAP" evidence="2">
    <location>
        <begin position="51"/>
        <end position="267"/>
    </location>
</feature>
<dbReference type="GO" id="GO:0051056">
    <property type="term" value="P:regulation of small GTPase mediated signal transduction"/>
    <property type="evidence" value="ECO:0007669"/>
    <property type="project" value="TreeGrafter"/>
</dbReference>
<reference evidence="3 4" key="1">
    <citation type="journal article" date="2024" name="BMC Genomics">
        <title>Genome assembly of redclaw crayfish (Cherax quadricarinatus) provides insights into its immune adaptation and hypoxia tolerance.</title>
        <authorList>
            <person name="Liu Z."/>
            <person name="Zheng J."/>
            <person name="Li H."/>
            <person name="Fang K."/>
            <person name="Wang S."/>
            <person name="He J."/>
            <person name="Zhou D."/>
            <person name="Weng S."/>
            <person name="Chi M."/>
            <person name="Gu Z."/>
            <person name="He J."/>
            <person name="Li F."/>
            <person name="Wang M."/>
        </authorList>
    </citation>
    <scope>NUCLEOTIDE SEQUENCE [LARGE SCALE GENOMIC DNA]</scope>
    <source>
        <strain evidence="3">ZL_2023a</strain>
    </source>
</reference>
<dbReference type="AlphaFoldDB" id="A0AAW0XZ19"/>
<organism evidence="3 4">
    <name type="scientific">Cherax quadricarinatus</name>
    <name type="common">Australian red claw crayfish</name>
    <dbReference type="NCBI Taxonomy" id="27406"/>
    <lineage>
        <taxon>Eukaryota</taxon>
        <taxon>Metazoa</taxon>
        <taxon>Ecdysozoa</taxon>
        <taxon>Arthropoda</taxon>
        <taxon>Crustacea</taxon>
        <taxon>Multicrustacea</taxon>
        <taxon>Malacostraca</taxon>
        <taxon>Eumalacostraca</taxon>
        <taxon>Eucarida</taxon>
        <taxon>Decapoda</taxon>
        <taxon>Pleocyemata</taxon>
        <taxon>Astacidea</taxon>
        <taxon>Parastacoidea</taxon>
        <taxon>Parastacidae</taxon>
        <taxon>Cherax</taxon>
    </lineage>
</organism>
<dbReference type="Gene3D" id="1.10.555.10">
    <property type="entry name" value="Rho GTPase activation protein"/>
    <property type="match status" value="1"/>
</dbReference>
<dbReference type="SMART" id="SM00324">
    <property type="entry name" value="RhoGAP"/>
    <property type="match status" value="1"/>
</dbReference>
<dbReference type="GO" id="GO:0030833">
    <property type="term" value="P:regulation of actin filament polymerization"/>
    <property type="evidence" value="ECO:0007669"/>
    <property type="project" value="TreeGrafter"/>
</dbReference>
<protein>
    <recommendedName>
        <fullName evidence="2">Rho-GAP domain-containing protein</fullName>
    </recommendedName>
</protein>
<dbReference type="SUPFAM" id="SSF48350">
    <property type="entry name" value="GTPase activation domain, GAP"/>
    <property type="match status" value="1"/>
</dbReference>
<comment type="caution">
    <text evidence="3">The sequence shown here is derived from an EMBL/GenBank/DDBJ whole genome shotgun (WGS) entry which is preliminary data.</text>
</comment>
<dbReference type="PANTHER" id="PTHR14963">
    <property type="entry name" value="RHO GTPASE ACTIVATING PROTEIN 18,19-RELATED"/>
    <property type="match status" value="1"/>
</dbReference>
<dbReference type="PROSITE" id="PS50238">
    <property type="entry name" value="RHOGAP"/>
    <property type="match status" value="1"/>
</dbReference>
<dbReference type="InterPro" id="IPR008936">
    <property type="entry name" value="Rho_GTPase_activation_prot"/>
</dbReference>
<dbReference type="PANTHER" id="PTHR14963:SF1">
    <property type="entry name" value="RHO GTPASE-ACTIVATING PROTEIN CONUNDRUM"/>
    <property type="match status" value="1"/>
</dbReference>
<dbReference type="GO" id="GO:0005737">
    <property type="term" value="C:cytoplasm"/>
    <property type="evidence" value="ECO:0007669"/>
    <property type="project" value="TreeGrafter"/>
</dbReference>
<name>A0AAW0XZ19_CHEQU</name>
<dbReference type="GO" id="GO:0007165">
    <property type="term" value="P:signal transduction"/>
    <property type="evidence" value="ECO:0007669"/>
    <property type="project" value="InterPro"/>
</dbReference>
<sequence length="461" mass="53395">MDWLDEPDLHKLTSLALLELDILFTEHNIHHRWRKLKKRKQSKEESGVFGVPLESLIERDRNLLPDSLLETSVPLVFYKLVWQLERHGLQQEGILRVPGHRSQTEQLRQTLNTNFYSWPSHVDAALRNATPNDVAALVKTFLRELPRPLLTHTYMPAFYKTHRIEDMGERVLALTMLILLLPSPHRDTLHALLELCARVVTHEAENKMSLYNVAMIMAPNLFLPNHQRSKLNLRSEDKEQQLHHEMTYANVTTQLTQAMIKYRDVLWTVPHRLVAQIRRQYQAEALKQHNYTPMRRLLLSRKSKETIQRPIENEVDYQEGVLRVSAPQFNKTNYPVKLNSRMTAGDLLTRFIEELTLLPENPRRVEGRRELQYKRVAIGNGSPPSTTLSQNTSTPHYLSCLLTGSLKNTVQQHALHEIGGNIGDRRLDPNAKLLAIYQDNPNAEFVVKCHHKGGQISRRNS</sequence>
<dbReference type="Pfam" id="PF25442">
    <property type="entry name" value="Ubiquitin_RHG40_C"/>
    <property type="match status" value="1"/>
</dbReference>
<dbReference type="Proteomes" id="UP001445076">
    <property type="component" value="Unassembled WGS sequence"/>
</dbReference>
<keyword evidence="4" id="KW-1185">Reference proteome</keyword>